<dbReference type="Proteomes" id="UP000015001">
    <property type="component" value="Unassembled WGS sequence"/>
</dbReference>
<dbReference type="HOGENOM" id="CLU_3398664_0_0_11"/>
<proteinExistence type="predicted"/>
<evidence type="ECO:0000313" key="1">
    <source>
        <dbReference type="EMBL" id="EPJ38104.1"/>
    </source>
</evidence>
<evidence type="ECO:0000313" key="2">
    <source>
        <dbReference type="Proteomes" id="UP000015001"/>
    </source>
</evidence>
<dbReference type="AlphaFoldDB" id="S4NI42"/>
<accession>S4NI42</accession>
<gene>
    <name evidence="1" type="ORF">STAFG_4825</name>
</gene>
<organism evidence="1 2">
    <name type="scientific">Streptomyces afghaniensis 772</name>
    <dbReference type="NCBI Taxonomy" id="1283301"/>
    <lineage>
        <taxon>Bacteria</taxon>
        <taxon>Bacillati</taxon>
        <taxon>Actinomycetota</taxon>
        <taxon>Actinomycetes</taxon>
        <taxon>Kitasatosporales</taxon>
        <taxon>Streptomycetaceae</taxon>
        <taxon>Streptomyces</taxon>
    </lineage>
</organism>
<keyword evidence="2" id="KW-1185">Reference proteome</keyword>
<comment type="caution">
    <text evidence="1">The sequence shown here is derived from an EMBL/GenBank/DDBJ whole genome shotgun (WGS) entry which is preliminary data.</text>
</comment>
<sequence length="31" mass="3409">MAELAEVVDEALLGLGNCITRVQPERDRVNP</sequence>
<name>S4NI42_9ACTN</name>
<protein>
    <submittedName>
        <fullName evidence="1">Uncharacterized protein</fullName>
    </submittedName>
</protein>
<dbReference type="EMBL" id="AOPY01001472">
    <property type="protein sequence ID" value="EPJ38104.1"/>
    <property type="molecule type" value="Genomic_DNA"/>
</dbReference>
<reference evidence="1 2" key="1">
    <citation type="submission" date="2013-02" db="EMBL/GenBank/DDBJ databases">
        <title>Draft Genome Sequence of Streptomyces afghaniensis, Which Produces Compounds of the Julimycin B-Complex.</title>
        <authorList>
            <person name="Gruening B.A."/>
            <person name="Praeg A."/>
            <person name="Erxleben A."/>
            <person name="Guenther S."/>
            <person name="Fiedler H.-P."/>
            <person name="Goodfellow M."/>
            <person name="Mueller M."/>
        </authorList>
    </citation>
    <scope>NUCLEOTIDE SEQUENCE [LARGE SCALE GENOMIC DNA]</scope>
    <source>
        <strain evidence="1 2">772</strain>
    </source>
</reference>